<dbReference type="GO" id="GO:0008270">
    <property type="term" value="F:zinc ion binding"/>
    <property type="evidence" value="ECO:0007669"/>
    <property type="project" value="UniProtKB-KW"/>
</dbReference>
<dbReference type="PROSITE" id="PS50157">
    <property type="entry name" value="ZINC_FINGER_C2H2_2"/>
    <property type="match status" value="1"/>
</dbReference>
<dbReference type="RefSeq" id="XP_009174823.1">
    <property type="nucleotide sequence ID" value="XM_009176559.1"/>
</dbReference>
<dbReference type="InterPro" id="IPR013087">
    <property type="entry name" value="Znf_C2H2_type"/>
</dbReference>
<keyword evidence="1" id="KW-0479">Metal-binding</keyword>
<feature type="region of interest" description="Disordered" evidence="2">
    <location>
        <begin position="537"/>
        <end position="562"/>
    </location>
</feature>
<feature type="compositionally biased region" description="Polar residues" evidence="2">
    <location>
        <begin position="248"/>
        <end position="258"/>
    </location>
</feature>
<protein>
    <recommendedName>
        <fullName evidence="3">C2H2-type domain-containing protein</fullName>
    </recommendedName>
</protein>
<feature type="compositionally biased region" description="Basic and acidic residues" evidence="2">
    <location>
        <begin position="508"/>
        <end position="519"/>
    </location>
</feature>
<organism evidence="4 5">
    <name type="scientific">Opisthorchis viverrini</name>
    <name type="common">Southeast Asian liver fluke</name>
    <dbReference type="NCBI Taxonomy" id="6198"/>
    <lineage>
        <taxon>Eukaryota</taxon>
        <taxon>Metazoa</taxon>
        <taxon>Spiralia</taxon>
        <taxon>Lophotrochozoa</taxon>
        <taxon>Platyhelminthes</taxon>
        <taxon>Trematoda</taxon>
        <taxon>Digenea</taxon>
        <taxon>Opisthorchiida</taxon>
        <taxon>Opisthorchiata</taxon>
        <taxon>Opisthorchiidae</taxon>
        <taxon>Opisthorchis</taxon>
    </lineage>
</organism>
<feature type="domain" description="C2H2-type" evidence="3">
    <location>
        <begin position="397"/>
        <end position="427"/>
    </location>
</feature>
<dbReference type="KEGG" id="ovi:T265_10242"/>
<dbReference type="Proteomes" id="UP000054324">
    <property type="component" value="Unassembled WGS sequence"/>
</dbReference>
<dbReference type="CTD" id="20324410"/>
<dbReference type="SMART" id="SM00355">
    <property type="entry name" value="ZnF_C2H2"/>
    <property type="match status" value="3"/>
</dbReference>
<feature type="region of interest" description="Disordered" evidence="2">
    <location>
        <begin position="1"/>
        <end position="22"/>
    </location>
</feature>
<feature type="compositionally biased region" description="Polar residues" evidence="2">
    <location>
        <begin position="1217"/>
        <end position="1232"/>
    </location>
</feature>
<evidence type="ECO:0000256" key="2">
    <source>
        <dbReference type="SAM" id="MobiDB-lite"/>
    </source>
</evidence>
<keyword evidence="1" id="KW-0863">Zinc-finger</keyword>
<feature type="region of interest" description="Disordered" evidence="2">
    <location>
        <begin position="204"/>
        <end position="271"/>
    </location>
</feature>
<keyword evidence="1" id="KW-0862">Zinc</keyword>
<dbReference type="PROSITE" id="PS00028">
    <property type="entry name" value="ZINC_FINGER_C2H2_1"/>
    <property type="match status" value="1"/>
</dbReference>
<feature type="region of interest" description="Disordered" evidence="2">
    <location>
        <begin position="508"/>
        <end position="527"/>
    </location>
</feature>
<dbReference type="OrthoDB" id="6270588at2759"/>
<keyword evidence="5" id="KW-1185">Reference proteome</keyword>
<dbReference type="GeneID" id="20324410"/>
<proteinExistence type="predicted"/>
<dbReference type="EMBL" id="KL596968">
    <property type="protein sequence ID" value="KER21424.1"/>
    <property type="molecule type" value="Genomic_DNA"/>
</dbReference>
<evidence type="ECO:0000259" key="3">
    <source>
        <dbReference type="PROSITE" id="PS50157"/>
    </source>
</evidence>
<feature type="region of interest" description="Disordered" evidence="2">
    <location>
        <begin position="1198"/>
        <end position="1232"/>
    </location>
</feature>
<sequence>MNFKKSQSARPERVVPNPRRPGDILFSTVAGGPAHVHSPQDYCRKLESLGGSASGDGCHPVSLFNSLLDPNIELPTITVREVDAVLSNLSGVASLSTKGQTSEKTNTVSGKCEKDAFSTTVFSHHSDPPAPTTECNRDGLDVPYASTSAFRPFTGDVYADRMRAVTVDSDSRVTRTGIDPPFASTQLCEVPLYQEARHVPEKAIPPLTPSCSSTTSSGKFADEVPDTPLVSDKSRSGNPDFHSRFREPSNNTAKQISSRGEKSTDGLHTQGEGKQFILKVNLPPVGVTMSQTPFGSLDLATNATMDSAIVTESLSETDRLREANLSLRITKQGQIFNTSAKKSPLHCGLTTLLEGEPSTLGVGVPPSPIQLTTTSEHTDSTKQLQCPPSAADVRFKYACPHPRCGRRYQAELTLLRHLSKYHREDVGLPQRSRLRRRPASEERSPAKEGATSLLHQKSNEGLKSASVDEPLAEIARGRSDSWNATAFHNVNTVRASWCSNVLTDTKEEVTTHPKADGPRVGEFNSVDILPSSEHVTFSVSSPATQRHSLPKGSRGSSTQASDCDCFSMRSQSIWRSSPNFTGDSELFLRQPRLRSVSGSHDAQSTAEDPSVHIHKTDRHEAHNPHTNPVVAGSQAMLSQSGCEAWTASNECGLEAGRRRTLSTGAQPRRALSGIQLMTKTDLEQPCQSTCPSCGFGLNTSETKRREWMSGVRALTYSKTDSICCPIDGCAYVCYGRADLSSHLTCSHFPEVQNQLVRLIFACPVKDCHMVCADEKNFQAHFNRHLFGYLPGDLSGLFPPVPVSSVSEHPDAPILKQQSPLPNADIQRTDVGVCSLPPSVCSPNVRIDPPHTSVLMERELESTTLPIPDIFPASQNPLIPAEHALSSLASSHTCTMSPVSERTTLDLTKLHSPPGVVHLRDSIPLNTTDFIEVGVDSDRGMSTGKQHTEIHDQILAAPTIAGGTDTAHMDLTDHRNLISALDLIPDDILMELLKEDRPGLWGDGVAPNIAMYSAPHTWDSPTYAQEGLHNLPSPRLKADCVDDFAEDAEQSDVSGTAGMCDSVSVVQPFASESVNQPYPDDSRNSSPALNCNSWVPSPVVHQTWSLAVANERPLNSTTSEADYSIHSKCEDYAYDCPRHVLSDLTAALILPDVERRLKASISTDGWTGTPVAPATTPRSTASESVVDLGFRSGRQAWCSGKRRRNASESSPTGVFRQTAISSVGNQNLPVKTGKQLTETDVTVPNGDSPHSPGQTEVSCISILEPPVPVLISKGLVTGDARFMNGHTPFIKNSHAPSHGKNVTSLKNKTVHTKATFYADTEDLPARHDPLVNYAGTWTSEANQTYCLSPKHPGVEPKKRRRKLHKVMTVDSDSHLPVARIPSARNSSPQLSIPHPILSRRHSLLYFSLVNSADSPP</sequence>
<reference evidence="4 5" key="1">
    <citation type="submission" date="2013-11" db="EMBL/GenBank/DDBJ databases">
        <title>Opisthorchis viverrini - life in the bile duct.</title>
        <authorList>
            <person name="Young N.D."/>
            <person name="Nagarajan N."/>
            <person name="Lin S.J."/>
            <person name="Korhonen P.K."/>
            <person name="Jex A.R."/>
            <person name="Hall R.S."/>
            <person name="Safavi-Hemami H."/>
            <person name="Kaewkong W."/>
            <person name="Bertrand D."/>
            <person name="Gao S."/>
            <person name="Seet Q."/>
            <person name="Wongkham S."/>
            <person name="Teh B.T."/>
            <person name="Wongkham C."/>
            <person name="Intapan P.M."/>
            <person name="Maleewong W."/>
            <person name="Yang X."/>
            <person name="Hu M."/>
            <person name="Wang Z."/>
            <person name="Hofmann A."/>
            <person name="Sternberg P.W."/>
            <person name="Tan P."/>
            <person name="Wang J."/>
            <person name="Gasser R.B."/>
        </authorList>
    </citation>
    <scope>NUCLEOTIDE SEQUENCE [LARGE SCALE GENOMIC DNA]</scope>
</reference>
<gene>
    <name evidence="4" type="ORF">T265_10242</name>
</gene>
<evidence type="ECO:0000313" key="5">
    <source>
        <dbReference type="Proteomes" id="UP000054324"/>
    </source>
</evidence>
<name>A0A075A1Z0_OPIVI</name>
<accession>A0A075A1Z0</accession>
<evidence type="ECO:0000256" key="1">
    <source>
        <dbReference type="PROSITE-ProRule" id="PRU00042"/>
    </source>
</evidence>
<evidence type="ECO:0000313" key="4">
    <source>
        <dbReference type="EMBL" id="KER21424.1"/>
    </source>
</evidence>
<feature type="region of interest" description="Disordered" evidence="2">
    <location>
        <begin position="426"/>
        <end position="466"/>
    </location>
</feature>
<feature type="compositionally biased region" description="Polar residues" evidence="2">
    <location>
        <begin position="537"/>
        <end position="547"/>
    </location>
</feature>